<comment type="caution">
    <text evidence="2">The sequence shown here is derived from an EMBL/GenBank/DDBJ whole genome shotgun (WGS) entry which is preliminary data.</text>
</comment>
<feature type="region of interest" description="Disordered" evidence="1">
    <location>
        <begin position="17"/>
        <end position="37"/>
    </location>
</feature>
<sequence length="104" mass="11821">MKIETVGQRYVKQQIDAEHDDVKAEEAEQDRGDRQCQHCGDNPLQCRQDRGFLCVQHAEDRDDPGCNGIIQLKKLRNQNGDDGRKSDFNGAMVQTHGRHSFLLG</sequence>
<gene>
    <name evidence="2" type="ORF">SDC9_57088</name>
</gene>
<accession>A0A644X9E2</accession>
<feature type="compositionally biased region" description="Basic and acidic residues" evidence="1">
    <location>
        <begin position="17"/>
        <end position="36"/>
    </location>
</feature>
<protein>
    <submittedName>
        <fullName evidence="2">Uncharacterized protein</fullName>
    </submittedName>
</protein>
<evidence type="ECO:0000256" key="1">
    <source>
        <dbReference type="SAM" id="MobiDB-lite"/>
    </source>
</evidence>
<reference evidence="2" key="1">
    <citation type="submission" date="2019-08" db="EMBL/GenBank/DDBJ databases">
        <authorList>
            <person name="Kucharzyk K."/>
            <person name="Murdoch R.W."/>
            <person name="Higgins S."/>
            <person name="Loffler F."/>
        </authorList>
    </citation>
    <scope>NUCLEOTIDE SEQUENCE</scope>
</reference>
<evidence type="ECO:0000313" key="2">
    <source>
        <dbReference type="EMBL" id="MPM10754.1"/>
    </source>
</evidence>
<dbReference type="EMBL" id="VSSQ01001738">
    <property type="protein sequence ID" value="MPM10754.1"/>
    <property type="molecule type" value="Genomic_DNA"/>
</dbReference>
<dbReference type="AlphaFoldDB" id="A0A644X9E2"/>
<proteinExistence type="predicted"/>
<organism evidence="2">
    <name type="scientific">bioreactor metagenome</name>
    <dbReference type="NCBI Taxonomy" id="1076179"/>
    <lineage>
        <taxon>unclassified sequences</taxon>
        <taxon>metagenomes</taxon>
        <taxon>ecological metagenomes</taxon>
    </lineage>
</organism>
<name>A0A644X9E2_9ZZZZ</name>